<keyword evidence="4 11" id="KW-0347">Helicase</keyword>
<dbReference type="Gene3D" id="3.40.50.300">
    <property type="entry name" value="P-loop containing nucleotide triphosphate hydrolases"/>
    <property type="match status" value="2"/>
</dbReference>
<keyword evidence="3" id="KW-0378">Hydrolase</keyword>
<dbReference type="STRING" id="6185.A0A094ZT62"/>
<evidence type="ECO:0000256" key="7">
    <source>
        <dbReference type="SAM" id="MobiDB-lite"/>
    </source>
</evidence>
<feature type="region of interest" description="Disordered" evidence="7">
    <location>
        <begin position="444"/>
        <end position="486"/>
    </location>
</feature>
<dbReference type="EC" id="3.6.4.13" evidence="1"/>
<dbReference type="InterPro" id="IPR011545">
    <property type="entry name" value="DEAD/DEAH_box_helicase_dom"/>
</dbReference>
<evidence type="ECO:0000256" key="4">
    <source>
        <dbReference type="ARBA" id="ARBA00022806"/>
    </source>
</evidence>
<dbReference type="InterPro" id="IPR001650">
    <property type="entry name" value="Helicase_C-like"/>
</dbReference>
<name>A0A094ZT62_SCHHA</name>
<evidence type="ECO:0000256" key="3">
    <source>
        <dbReference type="ARBA" id="ARBA00022801"/>
    </source>
</evidence>
<dbReference type="InterPro" id="IPR027417">
    <property type="entry name" value="P-loop_NTPase"/>
</dbReference>
<dbReference type="GO" id="GO:0005829">
    <property type="term" value="C:cytosol"/>
    <property type="evidence" value="ECO:0007669"/>
    <property type="project" value="TreeGrafter"/>
</dbReference>
<dbReference type="Pfam" id="PF00270">
    <property type="entry name" value="DEAD"/>
    <property type="match status" value="1"/>
</dbReference>
<dbReference type="InterPro" id="IPR014001">
    <property type="entry name" value="Helicase_ATP-bd"/>
</dbReference>
<dbReference type="GO" id="GO:0016787">
    <property type="term" value="F:hydrolase activity"/>
    <property type="evidence" value="ECO:0007669"/>
    <property type="project" value="UniProtKB-KW"/>
</dbReference>
<feature type="domain" description="Helicase C-terminal" evidence="9">
    <location>
        <begin position="244"/>
        <end position="423"/>
    </location>
</feature>
<evidence type="ECO:0000259" key="9">
    <source>
        <dbReference type="PROSITE" id="PS51194"/>
    </source>
</evidence>
<sequence>MNFSLSNSFYPKGFTLLSICHSEAQNMSSKSFKELGVCNEICGVISTLGWVKPSEIQLKAIPAALRKKDIVGLAETGSGKTAAFAIPILQDLLSKPRHNFALVLTPTRELALQVKCLFMELGDKFGLKVVCLVGGQHVEDQVRDLKRLKFHVIVGTPGRIVYHLENTKELRLNHVRYFVLDEADQMLEDTFEEQLAFIITKLHPNKQTFLYSATMTQNVDKIRKVCTQSPVILEVSSKYSKVDKLDHAFVFIPDKERDFYLIYLLLLSSKSADNSRSIIFTSTWRESFRLVAMLKSLADVIGASSAPLNGVMQQDKRQSSLFDFRTGRVSILVATDLASRQVHHKGLDFPDVDLVINYDVPRRPSWYDSAKAYIHRVGRTARAGRHGRAITFVTPYSVTRLKAIESALNERIPQLPWPGTDCLNSQLRQQVVQADKEARANLRIKEKQKQIKKKRKDSSNNNRLPKTKRSRQSKEVDSEETNSEPE</sequence>
<dbReference type="GO" id="GO:0005524">
    <property type="term" value="F:ATP binding"/>
    <property type="evidence" value="ECO:0007669"/>
    <property type="project" value="UniProtKB-KW"/>
</dbReference>
<feature type="compositionally biased region" description="Acidic residues" evidence="7">
    <location>
        <begin position="477"/>
        <end position="486"/>
    </location>
</feature>
<evidence type="ECO:0000259" key="10">
    <source>
        <dbReference type="PROSITE" id="PS51195"/>
    </source>
</evidence>
<evidence type="ECO:0000256" key="6">
    <source>
        <dbReference type="PROSITE-ProRule" id="PRU00552"/>
    </source>
</evidence>
<dbReference type="InterPro" id="IPR050079">
    <property type="entry name" value="DEAD_box_RNA_helicase"/>
</dbReference>
<dbReference type="InterPro" id="IPR014014">
    <property type="entry name" value="RNA_helicase_DEAD_Q_motif"/>
</dbReference>
<dbReference type="SMART" id="SM00490">
    <property type="entry name" value="HELICc"/>
    <property type="match status" value="1"/>
</dbReference>
<dbReference type="PANTHER" id="PTHR47959">
    <property type="entry name" value="ATP-DEPENDENT RNA HELICASE RHLE-RELATED"/>
    <property type="match status" value="1"/>
</dbReference>
<feature type="short sequence motif" description="Q motif" evidence="6">
    <location>
        <begin position="30"/>
        <end position="58"/>
    </location>
</feature>
<evidence type="ECO:0000256" key="2">
    <source>
        <dbReference type="ARBA" id="ARBA00022741"/>
    </source>
</evidence>
<dbReference type="CDD" id="cd18787">
    <property type="entry name" value="SF2_C_DEAD"/>
    <property type="match status" value="1"/>
</dbReference>
<evidence type="ECO:0000259" key="8">
    <source>
        <dbReference type="PROSITE" id="PS51192"/>
    </source>
</evidence>
<dbReference type="Pfam" id="PF00271">
    <property type="entry name" value="Helicase_C"/>
    <property type="match status" value="1"/>
</dbReference>
<dbReference type="PROSITE" id="PS51192">
    <property type="entry name" value="HELICASE_ATP_BIND_1"/>
    <property type="match status" value="1"/>
</dbReference>
<gene>
    <name evidence="11" type="ORF">MS3_04558</name>
</gene>
<organism evidence="11">
    <name type="scientific">Schistosoma haematobium</name>
    <name type="common">Blood fluke</name>
    <dbReference type="NCBI Taxonomy" id="6185"/>
    <lineage>
        <taxon>Eukaryota</taxon>
        <taxon>Metazoa</taxon>
        <taxon>Spiralia</taxon>
        <taxon>Lophotrochozoa</taxon>
        <taxon>Platyhelminthes</taxon>
        <taxon>Trematoda</taxon>
        <taxon>Digenea</taxon>
        <taxon>Strigeidida</taxon>
        <taxon>Schistosomatoidea</taxon>
        <taxon>Schistosomatidae</taxon>
        <taxon>Schistosoma</taxon>
    </lineage>
</organism>
<dbReference type="GO" id="GO:0003676">
    <property type="term" value="F:nucleic acid binding"/>
    <property type="evidence" value="ECO:0007669"/>
    <property type="project" value="InterPro"/>
</dbReference>
<dbReference type="PROSITE" id="PS51195">
    <property type="entry name" value="Q_MOTIF"/>
    <property type="match status" value="1"/>
</dbReference>
<evidence type="ECO:0000256" key="1">
    <source>
        <dbReference type="ARBA" id="ARBA00012552"/>
    </source>
</evidence>
<feature type="domain" description="Helicase ATP-binding" evidence="8">
    <location>
        <begin position="61"/>
        <end position="233"/>
    </location>
</feature>
<evidence type="ECO:0000313" key="11">
    <source>
        <dbReference type="EMBL" id="KGB36264.1"/>
    </source>
</evidence>
<keyword evidence="2" id="KW-0547">Nucleotide-binding</keyword>
<dbReference type="SMART" id="SM00487">
    <property type="entry name" value="DEXDc"/>
    <property type="match status" value="1"/>
</dbReference>
<feature type="domain" description="DEAD-box RNA helicase Q" evidence="10">
    <location>
        <begin position="30"/>
        <end position="58"/>
    </location>
</feature>
<proteinExistence type="predicted"/>
<reference evidence="11" key="1">
    <citation type="journal article" date="2012" name="Nat. Genet.">
        <title>Whole-genome sequence of Schistosoma haematobium.</title>
        <authorList>
            <person name="Young N.D."/>
            <person name="Jex A.R."/>
            <person name="Li B."/>
            <person name="Liu S."/>
            <person name="Yang L."/>
            <person name="Xiong Z."/>
            <person name="Li Y."/>
            <person name="Cantacessi C."/>
            <person name="Hall R.S."/>
            <person name="Xu X."/>
            <person name="Chen F."/>
            <person name="Wu X."/>
            <person name="Zerlotini A."/>
            <person name="Oliveira G."/>
            <person name="Hofmann A."/>
            <person name="Zhang G."/>
            <person name="Fang X."/>
            <person name="Kang Y."/>
            <person name="Campbell B.E."/>
            <person name="Loukas A."/>
            <person name="Ranganathan S."/>
            <person name="Rollinson D."/>
            <person name="Rinaldi G."/>
            <person name="Brindley P.J."/>
            <person name="Yang H."/>
            <person name="Wang J."/>
            <person name="Wang J."/>
            <person name="Gasser R.B."/>
        </authorList>
    </citation>
    <scope>NUCLEOTIDE SEQUENCE [LARGE SCALE GENOMIC DNA]</scope>
</reference>
<protein>
    <recommendedName>
        <fullName evidence="1">RNA helicase</fullName>
        <ecNumber evidence="1">3.6.4.13</ecNumber>
    </recommendedName>
</protein>
<dbReference type="PROSITE" id="PS51194">
    <property type="entry name" value="HELICASE_CTER"/>
    <property type="match status" value="1"/>
</dbReference>
<dbReference type="GO" id="GO:0003724">
    <property type="term" value="F:RNA helicase activity"/>
    <property type="evidence" value="ECO:0007669"/>
    <property type="project" value="UniProtKB-EC"/>
</dbReference>
<dbReference type="EMBL" id="KL250758">
    <property type="protein sequence ID" value="KGB36264.1"/>
    <property type="molecule type" value="Genomic_DNA"/>
</dbReference>
<dbReference type="SUPFAM" id="SSF52540">
    <property type="entry name" value="P-loop containing nucleoside triphosphate hydrolases"/>
    <property type="match status" value="2"/>
</dbReference>
<accession>A0A094ZT62</accession>
<keyword evidence="5" id="KW-0067">ATP-binding</keyword>
<dbReference type="AlphaFoldDB" id="A0A094ZT62"/>
<evidence type="ECO:0000256" key="5">
    <source>
        <dbReference type="ARBA" id="ARBA00022840"/>
    </source>
</evidence>
<dbReference type="PANTHER" id="PTHR47959:SF24">
    <property type="entry name" value="ATP-DEPENDENT RNA HELICASE"/>
    <property type="match status" value="1"/>
</dbReference>